<evidence type="ECO:0000313" key="4">
    <source>
        <dbReference type="EMBL" id="KAE8132026.1"/>
    </source>
</evidence>
<name>A0A5N6SBD4_ASPPS</name>
<dbReference type="GO" id="GO:0016491">
    <property type="term" value="F:oxidoreductase activity"/>
    <property type="evidence" value="ECO:0007669"/>
    <property type="project" value="UniProtKB-KW"/>
</dbReference>
<reference evidence="4 5" key="1">
    <citation type="submission" date="2019-04" db="EMBL/GenBank/DDBJ databases">
        <title>Friends and foes A comparative genomics study of 23 Aspergillus species from section Flavi.</title>
        <authorList>
            <consortium name="DOE Joint Genome Institute"/>
            <person name="Kjaerbolling I."/>
            <person name="Vesth T."/>
            <person name="Frisvad J.C."/>
            <person name="Nybo J.L."/>
            <person name="Theobald S."/>
            <person name="Kildgaard S."/>
            <person name="Isbrandt T."/>
            <person name="Kuo A."/>
            <person name="Sato A."/>
            <person name="Lyhne E.K."/>
            <person name="Kogle M.E."/>
            <person name="Wiebenga A."/>
            <person name="Kun R.S."/>
            <person name="Lubbers R.J."/>
            <person name="Makela M.R."/>
            <person name="Barry K."/>
            <person name="Chovatia M."/>
            <person name="Clum A."/>
            <person name="Daum C."/>
            <person name="Haridas S."/>
            <person name="He G."/>
            <person name="LaButti K."/>
            <person name="Lipzen A."/>
            <person name="Mondo S."/>
            <person name="Riley R."/>
            <person name="Salamov A."/>
            <person name="Simmons B.A."/>
            <person name="Magnuson J.K."/>
            <person name="Henrissat B."/>
            <person name="Mortensen U.H."/>
            <person name="Larsen T.O."/>
            <person name="Devries R.P."/>
            <person name="Grigoriev I.V."/>
            <person name="Machida M."/>
            <person name="Baker S.E."/>
            <person name="Andersen M.R."/>
        </authorList>
    </citation>
    <scope>NUCLEOTIDE SEQUENCE [LARGE SCALE GENOMIC DNA]</scope>
    <source>
        <strain evidence="4 5">CBS 117625</strain>
    </source>
</reference>
<evidence type="ECO:0000313" key="5">
    <source>
        <dbReference type="Proteomes" id="UP000325672"/>
    </source>
</evidence>
<gene>
    <name evidence="4" type="ORF">BDV38DRAFT_275434</name>
</gene>
<sequence>MRIALVGAGAVGLRLATEWCKSEAEVIILTAETRLTDYSIEDLKMNLDDCDVVVSTLSGPSEFYIFAHSNLRAACSASRRYKHRIPSERNINMEDFPNQPMFSSAKHEDKNYFARFGPSWAMNHCTKIFDIYGDGLQKVTLASLGDVARAVLAPVTHLAGQTLTYRDLFELIRAHDRAWKLNAVTLSEVLDAICKGLKANNAGVAVHQMRILGFTNANHIHDEKALVWGTGVLHGLYATRVKKLLEKANTGLNQ</sequence>
<keyword evidence="3" id="KW-0560">Oxidoreductase</keyword>
<accession>A0A5N6SBD4</accession>
<comment type="similarity">
    <text evidence="1">Belongs to the NmrA-type oxidoreductase family. Isoflavone reductase subfamily.</text>
</comment>
<proteinExistence type="inferred from homology"/>
<dbReference type="InterPro" id="IPR036291">
    <property type="entry name" value="NAD(P)-bd_dom_sf"/>
</dbReference>
<evidence type="ECO:0000256" key="1">
    <source>
        <dbReference type="ARBA" id="ARBA00005725"/>
    </source>
</evidence>
<dbReference type="SUPFAM" id="SSF51735">
    <property type="entry name" value="NAD(P)-binding Rossmann-fold domains"/>
    <property type="match status" value="1"/>
</dbReference>
<dbReference type="GeneID" id="43642239"/>
<dbReference type="EMBL" id="ML743642">
    <property type="protein sequence ID" value="KAE8132026.1"/>
    <property type="molecule type" value="Genomic_DNA"/>
</dbReference>
<dbReference type="OrthoDB" id="419598at2759"/>
<evidence type="ECO:0000256" key="3">
    <source>
        <dbReference type="ARBA" id="ARBA00023002"/>
    </source>
</evidence>
<keyword evidence="2" id="KW-0521">NADP</keyword>
<dbReference type="PANTHER" id="PTHR47706:SF4">
    <property type="entry name" value="NMRA-LIKE DOMAIN-CONTAINING PROTEIN"/>
    <property type="match status" value="1"/>
</dbReference>
<organism evidence="4 5">
    <name type="scientific">Aspergillus pseudotamarii</name>
    <dbReference type="NCBI Taxonomy" id="132259"/>
    <lineage>
        <taxon>Eukaryota</taxon>
        <taxon>Fungi</taxon>
        <taxon>Dikarya</taxon>
        <taxon>Ascomycota</taxon>
        <taxon>Pezizomycotina</taxon>
        <taxon>Eurotiomycetes</taxon>
        <taxon>Eurotiomycetidae</taxon>
        <taxon>Eurotiales</taxon>
        <taxon>Aspergillaceae</taxon>
        <taxon>Aspergillus</taxon>
        <taxon>Aspergillus subgen. Circumdati</taxon>
    </lineage>
</organism>
<dbReference type="InterPro" id="IPR051609">
    <property type="entry name" value="NmrA/Isoflavone_reductase-like"/>
</dbReference>
<dbReference type="RefSeq" id="XP_031908089.1">
    <property type="nucleotide sequence ID" value="XM_032058029.1"/>
</dbReference>
<dbReference type="PANTHER" id="PTHR47706">
    <property type="entry name" value="NMRA-LIKE FAMILY PROTEIN"/>
    <property type="match status" value="1"/>
</dbReference>
<evidence type="ECO:0000256" key="2">
    <source>
        <dbReference type="ARBA" id="ARBA00022857"/>
    </source>
</evidence>
<dbReference type="AlphaFoldDB" id="A0A5N6SBD4"/>
<keyword evidence="5" id="KW-1185">Reference proteome</keyword>
<protein>
    <submittedName>
        <fullName evidence="4">Uncharacterized protein</fullName>
    </submittedName>
</protein>
<dbReference type="Proteomes" id="UP000325672">
    <property type="component" value="Unassembled WGS sequence"/>
</dbReference>